<gene>
    <name evidence="2" type="ORF">AK830_g12515</name>
</gene>
<organism evidence="2 3">
    <name type="scientific">Neonectria ditissima</name>
    <dbReference type="NCBI Taxonomy" id="78410"/>
    <lineage>
        <taxon>Eukaryota</taxon>
        <taxon>Fungi</taxon>
        <taxon>Dikarya</taxon>
        <taxon>Ascomycota</taxon>
        <taxon>Pezizomycotina</taxon>
        <taxon>Sordariomycetes</taxon>
        <taxon>Hypocreomycetidae</taxon>
        <taxon>Hypocreales</taxon>
        <taxon>Nectriaceae</taxon>
        <taxon>Neonectria</taxon>
    </lineage>
</organism>
<dbReference type="OrthoDB" id="5325862at2759"/>
<evidence type="ECO:0000313" key="3">
    <source>
        <dbReference type="Proteomes" id="UP000050424"/>
    </source>
</evidence>
<feature type="non-terminal residue" evidence="2">
    <location>
        <position position="139"/>
    </location>
</feature>
<evidence type="ECO:0000256" key="1">
    <source>
        <dbReference type="SAM" id="MobiDB-lite"/>
    </source>
</evidence>
<dbReference type="AlphaFoldDB" id="A0A0N8H4Q9"/>
<feature type="region of interest" description="Disordered" evidence="1">
    <location>
        <begin position="1"/>
        <end position="45"/>
    </location>
</feature>
<comment type="caution">
    <text evidence="2">The sequence shown here is derived from an EMBL/GenBank/DDBJ whole genome shotgun (WGS) entry which is preliminary data.</text>
</comment>
<dbReference type="STRING" id="78410.A0A0N8H4Q9"/>
<keyword evidence="3" id="KW-1185">Reference proteome</keyword>
<dbReference type="EMBL" id="LKCW01000411">
    <property type="protein sequence ID" value="KPM34060.1"/>
    <property type="molecule type" value="Genomic_DNA"/>
</dbReference>
<protein>
    <submittedName>
        <fullName evidence="2">Uncharacterized protein</fullName>
    </submittedName>
</protein>
<reference evidence="2 3" key="1">
    <citation type="submission" date="2015-09" db="EMBL/GenBank/DDBJ databases">
        <title>Draft genome of a European isolate of the apple canker pathogen Neonectria ditissima.</title>
        <authorList>
            <person name="Gomez-Cortecero A."/>
            <person name="Harrison R.J."/>
            <person name="Armitage A.D."/>
        </authorList>
    </citation>
    <scope>NUCLEOTIDE SEQUENCE [LARGE SCALE GENOMIC DNA]</scope>
    <source>
        <strain evidence="2 3">R09/05</strain>
    </source>
</reference>
<evidence type="ECO:0000313" key="2">
    <source>
        <dbReference type="EMBL" id="KPM34060.1"/>
    </source>
</evidence>
<dbReference type="Proteomes" id="UP000050424">
    <property type="component" value="Unassembled WGS sequence"/>
</dbReference>
<proteinExistence type="predicted"/>
<accession>A0A0N8H4Q9</accession>
<name>A0A0N8H4Q9_9HYPO</name>
<sequence>MSTIIELSRRQDTLPPYHDVTEDHELDELDDTKASSSADAPPRYSTVCNHEPGALTSTSTSSAQGFFASKTLQIQTKGHGLIALPFAPRPEPIYILGVAPTGALAAAEYVSVRPARSSGSCFLARADDPDRAPLCATIY</sequence>